<name>A0A9P4H3Y7_9PLEO</name>
<proteinExistence type="predicted"/>
<dbReference type="EMBL" id="ML978221">
    <property type="protein sequence ID" value="KAF2027793.1"/>
    <property type="molecule type" value="Genomic_DNA"/>
</dbReference>
<protein>
    <submittedName>
        <fullName evidence="2">Uncharacterized protein</fullName>
    </submittedName>
</protein>
<accession>A0A9P4H3Y7</accession>
<evidence type="ECO:0000313" key="2">
    <source>
        <dbReference type="EMBL" id="KAF2027793.1"/>
    </source>
</evidence>
<evidence type="ECO:0000256" key="1">
    <source>
        <dbReference type="SAM" id="SignalP"/>
    </source>
</evidence>
<comment type="caution">
    <text evidence="2">The sequence shown here is derived from an EMBL/GenBank/DDBJ whole genome shotgun (WGS) entry which is preliminary data.</text>
</comment>
<keyword evidence="1" id="KW-0732">Signal</keyword>
<feature type="signal peptide" evidence="1">
    <location>
        <begin position="1"/>
        <end position="17"/>
    </location>
</feature>
<dbReference type="OrthoDB" id="291007at2759"/>
<evidence type="ECO:0000313" key="3">
    <source>
        <dbReference type="Proteomes" id="UP000799777"/>
    </source>
</evidence>
<dbReference type="AlphaFoldDB" id="A0A9P4H3Y7"/>
<reference evidence="2" key="1">
    <citation type="journal article" date="2020" name="Stud. Mycol.">
        <title>101 Dothideomycetes genomes: a test case for predicting lifestyles and emergence of pathogens.</title>
        <authorList>
            <person name="Haridas S."/>
            <person name="Albert R."/>
            <person name="Binder M."/>
            <person name="Bloem J."/>
            <person name="Labutti K."/>
            <person name="Salamov A."/>
            <person name="Andreopoulos B."/>
            <person name="Baker S."/>
            <person name="Barry K."/>
            <person name="Bills G."/>
            <person name="Bluhm B."/>
            <person name="Cannon C."/>
            <person name="Castanera R."/>
            <person name="Culley D."/>
            <person name="Daum C."/>
            <person name="Ezra D."/>
            <person name="Gonzalez J."/>
            <person name="Henrissat B."/>
            <person name="Kuo A."/>
            <person name="Liang C."/>
            <person name="Lipzen A."/>
            <person name="Lutzoni F."/>
            <person name="Magnuson J."/>
            <person name="Mondo S."/>
            <person name="Nolan M."/>
            <person name="Ohm R."/>
            <person name="Pangilinan J."/>
            <person name="Park H.-J."/>
            <person name="Ramirez L."/>
            <person name="Alfaro M."/>
            <person name="Sun H."/>
            <person name="Tritt A."/>
            <person name="Yoshinaga Y."/>
            <person name="Zwiers L.-H."/>
            <person name="Turgeon B."/>
            <person name="Goodwin S."/>
            <person name="Spatafora J."/>
            <person name="Crous P."/>
            <person name="Grigoriev I."/>
        </authorList>
    </citation>
    <scope>NUCLEOTIDE SEQUENCE</scope>
    <source>
        <strain evidence="2">CBS 110217</strain>
    </source>
</reference>
<sequence length="166" mass="18434">MRHLLFAILSIVAYCCSPPFNNFHYLDNATLLHKTIAAVNAKLDLGWAHVVGRTSPVTPWPVNGLQITFVGFCYADALTKSKLQDTFAAAWRRWHNKIGNAGPGQGHSLGGFHNDVDEKGKSLWCFMEHNIDMIWNPAIRADALVVAILPGRYGSASLTGYRPNEW</sequence>
<gene>
    <name evidence="2" type="ORF">EK21DRAFT_71136</name>
</gene>
<organism evidence="2 3">
    <name type="scientific">Setomelanomma holmii</name>
    <dbReference type="NCBI Taxonomy" id="210430"/>
    <lineage>
        <taxon>Eukaryota</taxon>
        <taxon>Fungi</taxon>
        <taxon>Dikarya</taxon>
        <taxon>Ascomycota</taxon>
        <taxon>Pezizomycotina</taxon>
        <taxon>Dothideomycetes</taxon>
        <taxon>Pleosporomycetidae</taxon>
        <taxon>Pleosporales</taxon>
        <taxon>Pleosporineae</taxon>
        <taxon>Phaeosphaeriaceae</taxon>
        <taxon>Setomelanomma</taxon>
    </lineage>
</organism>
<dbReference type="Proteomes" id="UP000799777">
    <property type="component" value="Unassembled WGS sequence"/>
</dbReference>
<keyword evidence="3" id="KW-1185">Reference proteome</keyword>
<feature type="chain" id="PRO_5040423581" evidence="1">
    <location>
        <begin position="18"/>
        <end position="166"/>
    </location>
</feature>